<feature type="region of interest" description="Disordered" evidence="1">
    <location>
        <begin position="415"/>
        <end position="483"/>
    </location>
</feature>
<evidence type="ECO:0008006" key="5">
    <source>
        <dbReference type="Google" id="ProtNLM"/>
    </source>
</evidence>
<feature type="region of interest" description="Disordered" evidence="1">
    <location>
        <begin position="102"/>
        <end position="135"/>
    </location>
</feature>
<feature type="signal peptide" evidence="2">
    <location>
        <begin position="1"/>
        <end position="21"/>
    </location>
</feature>
<evidence type="ECO:0000256" key="1">
    <source>
        <dbReference type="SAM" id="MobiDB-lite"/>
    </source>
</evidence>
<feature type="region of interest" description="Disordered" evidence="1">
    <location>
        <begin position="185"/>
        <end position="204"/>
    </location>
</feature>
<evidence type="ECO:0000313" key="4">
    <source>
        <dbReference type="Proteomes" id="UP000190744"/>
    </source>
</evidence>
<feature type="chain" id="PRO_5012233310" description="SH3 domain-containing protein" evidence="2">
    <location>
        <begin position="22"/>
        <end position="755"/>
    </location>
</feature>
<dbReference type="Proteomes" id="UP000190744">
    <property type="component" value="Unassembled WGS sequence"/>
</dbReference>
<keyword evidence="2" id="KW-0732">Signal</keyword>
<proteinExistence type="predicted"/>
<feature type="compositionally biased region" description="Polar residues" evidence="1">
    <location>
        <begin position="186"/>
        <end position="198"/>
    </location>
</feature>
<sequence length="755" mass="81529">MALRLLLQLLLVLFSVAGCSNKPIDPIDTEVSLRSSGRLALVLNFRLTDIPGGITSITPTYRNSTMQQTCGHRKNLTGVLDSSPGGHSENMTSSVTFDTQIPTGLRASHPDTSSTFSTLSPSSNSTQKLSTDDKSIESTVTVVHAEQSSNSNDMSARSLAKTSVDDTLVYDPRKRSSSIEVHLSEASGSLSSNHTQKLSTDDKSVESTVTVVHAEKSSNCKDMSARSLAKASADDIFVYDPRKRSSSIEVHLSEASGSPMTSPLMSVETAEQKRKSVTLGPCPCEQEDCTMSSPHVTTYPTPYGPAGPRRDGIAVDSIGRKGMSTALGPCPCGEDDCMASSSKIITRLTQPYEHGGQNRKGLFSSGWPSGQAKPMDPYTLVGTSTTQSIDPIGQEANAGAFDHCPCGQNNCIIPRPQVTPTPAPDGSFEQKEEAPALENRPSGPDDCTLQCPPASTPPQKSTDLAVSIPKDVPDDQKAERPSPLGWYRTTLRNKPVDCDYFKSCQDIRAEPDDDCAKGGWSIQEGSLVIGINPAYVVPTEGVQPSDQLELKEGALYVVQQIYGDMWALCLEISTTKPHGGGIPGAPNEVVGLGFVPLCAVTLAANYSTFFERRREYRRNSGTVLLTPSNGARVMPPVRIQSLAVSREIHWQITKGQNNFVSKVAYKICEKFRPIGEDDPAYETKDRMKRLKLLVKSPRRALRNLTVNKMEVKASWVGPDSVPSQPTPCKKLVKGVHRPLNIIGGMKQLCGKICGK</sequence>
<reference evidence="4" key="1">
    <citation type="submission" date="2015-09" db="EMBL/GenBank/DDBJ databases">
        <authorList>
            <person name="Fill T.P."/>
            <person name="Baretta J.F."/>
            <person name="de Almeida L.G."/>
            <person name="Rocha M."/>
            <person name="de Souza D.H."/>
            <person name="Malavazi I."/>
            <person name="Cerdeira L.T."/>
            <person name="Hong H."/>
            <person name="Samborskyy M."/>
            <person name="de Vasconcelos A.T."/>
            <person name="Leadlay P."/>
            <person name="Rodrigues-Filho E."/>
        </authorList>
    </citation>
    <scope>NUCLEOTIDE SEQUENCE [LARGE SCALE GENOMIC DNA]</scope>
    <source>
        <strain evidence="4">LaBioMMi 136</strain>
    </source>
</reference>
<feature type="region of interest" description="Disordered" evidence="1">
    <location>
        <begin position="353"/>
        <end position="377"/>
    </location>
</feature>
<feature type="compositionally biased region" description="Basic and acidic residues" evidence="1">
    <location>
        <begin position="471"/>
        <end position="480"/>
    </location>
</feature>
<name>A0A1S9RSB6_PENBI</name>
<comment type="caution">
    <text evidence="3">The sequence shown here is derived from an EMBL/GenBank/DDBJ whole genome shotgun (WGS) entry which is preliminary data.</text>
</comment>
<dbReference type="EMBL" id="LJBN01000119">
    <property type="protein sequence ID" value="OOQ88402.1"/>
    <property type="molecule type" value="Genomic_DNA"/>
</dbReference>
<evidence type="ECO:0000256" key="2">
    <source>
        <dbReference type="SAM" id="SignalP"/>
    </source>
</evidence>
<gene>
    <name evidence="3" type="ORF">PEBR_13779</name>
</gene>
<dbReference type="AlphaFoldDB" id="A0A1S9RSB6"/>
<feature type="compositionally biased region" description="Low complexity" evidence="1">
    <location>
        <begin position="112"/>
        <end position="126"/>
    </location>
</feature>
<dbReference type="PROSITE" id="PS51257">
    <property type="entry name" value="PROKAR_LIPOPROTEIN"/>
    <property type="match status" value="1"/>
</dbReference>
<accession>A0A1S9RSB6</accession>
<protein>
    <recommendedName>
        <fullName evidence="5">SH3 domain-containing protein</fullName>
    </recommendedName>
</protein>
<evidence type="ECO:0000313" key="3">
    <source>
        <dbReference type="EMBL" id="OOQ88402.1"/>
    </source>
</evidence>
<organism evidence="3 4">
    <name type="scientific">Penicillium brasilianum</name>
    <dbReference type="NCBI Taxonomy" id="104259"/>
    <lineage>
        <taxon>Eukaryota</taxon>
        <taxon>Fungi</taxon>
        <taxon>Dikarya</taxon>
        <taxon>Ascomycota</taxon>
        <taxon>Pezizomycotina</taxon>
        <taxon>Eurotiomycetes</taxon>
        <taxon>Eurotiomycetidae</taxon>
        <taxon>Eurotiales</taxon>
        <taxon>Aspergillaceae</taxon>
        <taxon>Penicillium</taxon>
    </lineage>
</organism>